<comment type="subunit">
    <text evidence="10">Heterotetramer, composed of two GyrA and two GyrB chains. In the heterotetramer, GyrA contains the active site tyrosine that forms a transient covalent intermediate with DNA, while GyrB binds cofactors and catalyzes ATP hydrolysis.</text>
</comment>
<feature type="binding site" evidence="10">
    <location>
        <position position="428"/>
    </location>
    <ligand>
        <name>Mg(2+)</name>
        <dbReference type="ChEBI" id="CHEBI:18420"/>
        <label>1</label>
        <note>catalytic</note>
    </ligand>
</feature>
<dbReference type="CDD" id="cd00822">
    <property type="entry name" value="TopoII_Trans_DNA_gyrase"/>
    <property type="match status" value="1"/>
</dbReference>
<keyword evidence="9 10" id="KW-0413">Isomerase</keyword>
<dbReference type="SUPFAM" id="SSF55874">
    <property type="entry name" value="ATPase domain of HSP90 chaperone/DNA topoisomerase II/histidine kinase"/>
    <property type="match status" value="1"/>
</dbReference>
<dbReference type="AlphaFoldDB" id="A0A3S0UNL1"/>
<evidence type="ECO:0000313" key="13">
    <source>
        <dbReference type="Proteomes" id="UP000274545"/>
    </source>
</evidence>
<dbReference type="HAMAP" id="MF_01898">
    <property type="entry name" value="GyrB"/>
    <property type="match status" value="1"/>
</dbReference>
<dbReference type="Pfam" id="PF02518">
    <property type="entry name" value="HATPase_c"/>
    <property type="match status" value="1"/>
</dbReference>
<evidence type="ECO:0000256" key="1">
    <source>
        <dbReference type="ARBA" id="ARBA00000185"/>
    </source>
</evidence>
<dbReference type="SUPFAM" id="SSF54211">
    <property type="entry name" value="Ribosomal protein S5 domain 2-like"/>
    <property type="match status" value="1"/>
</dbReference>
<keyword evidence="4 10" id="KW-0547">Nucleotide-binding</keyword>
<proteinExistence type="inferred from homology"/>
<dbReference type="NCBIfam" id="TIGR01059">
    <property type="entry name" value="gyrB"/>
    <property type="match status" value="1"/>
</dbReference>
<keyword evidence="7 10" id="KW-0799">Topoisomerase</keyword>
<reference evidence="12 13" key="1">
    <citation type="journal article" date="2019" name="Genome Biol. Evol.">
        <title>Toxin and genome evolution in a Drosophila defensive symbiosis.</title>
        <authorList>
            <person name="Ballinger M.J."/>
            <person name="Gawryluk R.M."/>
            <person name="Perlman S.J."/>
        </authorList>
    </citation>
    <scope>NUCLEOTIDE SEQUENCE [LARGE SCALE GENOMIC DNA]</scope>
    <source>
        <strain evidence="13">sNeo</strain>
    </source>
</reference>
<dbReference type="NCBIfam" id="NF011501">
    <property type="entry name" value="PRK14939.1"/>
    <property type="match status" value="1"/>
</dbReference>
<evidence type="ECO:0000256" key="9">
    <source>
        <dbReference type="ARBA" id="ARBA00023235"/>
    </source>
</evidence>
<dbReference type="CDD" id="cd03366">
    <property type="entry name" value="TOPRIM_TopoIIA_GyrB"/>
    <property type="match status" value="1"/>
</dbReference>
<organism evidence="12 13">
    <name type="scientific">Spiroplasma poulsonii</name>
    <dbReference type="NCBI Taxonomy" id="2138"/>
    <lineage>
        <taxon>Bacteria</taxon>
        <taxon>Bacillati</taxon>
        <taxon>Mycoplasmatota</taxon>
        <taxon>Mollicutes</taxon>
        <taxon>Entomoplasmatales</taxon>
        <taxon>Spiroplasmataceae</taxon>
        <taxon>Spiroplasma</taxon>
    </lineage>
</organism>
<dbReference type="InterPro" id="IPR014721">
    <property type="entry name" value="Ribsml_uS5_D2-typ_fold_subgr"/>
</dbReference>
<dbReference type="InterPro" id="IPR003594">
    <property type="entry name" value="HATPase_dom"/>
</dbReference>
<keyword evidence="5 10" id="KW-0067">ATP-binding</keyword>
<feature type="domain" description="Toprim" evidence="11">
    <location>
        <begin position="422"/>
        <end position="536"/>
    </location>
</feature>
<dbReference type="NCBIfam" id="NF004189">
    <property type="entry name" value="PRK05644.1"/>
    <property type="match status" value="1"/>
</dbReference>
<dbReference type="InterPro" id="IPR011557">
    <property type="entry name" value="GyrB"/>
</dbReference>
<dbReference type="PRINTS" id="PR00418">
    <property type="entry name" value="TPI2FAMILY"/>
</dbReference>
<dbReference type="InterPro" id="IPR034160">
    <property type="entry name" value="TOPRIM_GyrB"/>
</dbReference>
<sequence length="640" mass="72465">MSDNYNSGSIQVLEGLEAVRKRPGMYIGATNVRGLHHLVWEIIDNSIDEVLANFANKITIIINKDESITITDNGRGIPIEIHPKTKVSTVETVFTVLHAGGKFDSNTYKISGGLHGVGASVVNALSKYLKIEIKKNNKQYLMEFHNGGQILTPIKEVGPTNETGTIVTFLPDEKIFKETTIFSFSTIQNRIKQLAFLNKGLEISLVDLREEDEEKSVVYQFNNGIKDYVLELNKTIGAPLNDVFYVEGIEDNIIVEFGLQYNDNYSENIFSFCNNINTHEGGTHEEGIKLAIVRELNHYFKNINKNNKGSEDKFTWDDVKEGMTTIISIRNPDPQYEGQTKTKLGNSEVKKIVSNIVGKGLNSYLLENPEDAKNIIEKINLSLKARIAAQRAKETTRRKTVMDSFSLPGKLADCETKDSNIAELYIVEGDSAGGSAKSGRNRRFQAILPLRGKILNVEKAKQIKVFENNEINSIITALGAGIKDNFNEKKLRYQKVIIMTDADVDGAHIRILLLTFFYRYMKDLIENGNIYIAQPPLYKIQNGNNIRYAYSDNELETYKEELLAKNIKNYTIQRYKGLGEMNPEQLWETTMDPERRLLLKVSVNNAFEANLICNELMGENVEPRKKFIRENAKYVKNLDV</sequence>
<comment type="similarity">
    <text evidence="2 10">Belongs to the type II topoisomerase GyrB family.</text>
</comment>
<feature type="site" description="Interaction with DNA" evidence="10">
    <location>
        <position position="456"/>
    </location>
</feature>
<comment type="caution">
    <text evidence="12">The sequence shown here is derived from an EMBL/GenBank/DDBJ whole genome shotgun (WGS) entry which is preliminary data.</text>
</comment>
<dbReference type="PROSITE" id="PS00177">
    <property type="entry name" value="TOPOISOMERASE_II"/>
    <property type="match status" value="1"/>
</dbReference>
<dbReference type="PANTHER" id="PTHR45866">
    <property type="entry name" value="DNA GYRASE/TOPOISOMERASE SUBUNIT B"/>
    <property type="match status" value="1"/>
</dbReference>
<dbReference type="Proteomes" id="UP000274545">
    <property type="component" value="Unassembled WGS sequence"/>
</dbReference>
<evidence type="ECO:0000256" key="10">
    <source>
        <dbReference type="HAMAP-Rule" id="MF_01898"/>
    </source>
</evidence>
<dbReference type="InterPro" id="IPR013760">
    <property type="entry name" value="Topo_IIA-like_dom_sf"/>
</dbReference>
<dbReference type="SMART" id="SM00387">
    <property type="entry name" value="HATPase_c"/>
    <property type="match status" value="1"/>
</dbReference>
<feature type="binding site" evidence="10">
    <location>
        <position position="501"/>
    </location>
    <ligand>
        <name>Mg(2+)</name>
        <dbReference type="ChEBI" id="CHEBI:18420"/>
        <label>1</label>
        <note>catalytic</note>
    </ligand>
</feature>
<evidence type="ECO:0000256" key="5">
    <source>
        <dbReference type="ARBA" id="ARBA00022840"/>
    </source>
</evidence>
<dbReference type="CDD" id="cd16928">
    <property type="entry name" value="HATPase_GyrB-like"/>
    <property type="match status" value="1"/>
</dbReference>
<dbReference type="GO" id="GO:0005737">
    <property type="term" value="C:cytoplasm"/>
    <property type="evidence" value="ECO:0007669"/>
    <property type="project" value="UniProtKB-SubCell"/>
</dbReference>
<comment type="cofactor">
    <cofactor evidence="10">
        <name>Mg(2+)</name>
        <dbReference type="ChEBI" id="CHEBI:18420"/>
    </cofactor>
    <cofactor evidence="10">
        <name>Mn(2+)</name>
        <dbReference type="ChEBI" id="CHEBI:29035"/>
    </cofactor>
    <cofactor evidence="10">
        <name>Ca(2+)</name>
        <dbReference type="ChEBI" id="CHEBI:29108"/>
    </cofactor>
    <text evidence="10">Binds two Mg(2+) per subunit. The magnesium ions form salt bridges with both the protein and the DNA. Can also accept other divalent metal cations, such as Mn(2+) or Ca(2+).</text>
</comment>
<evidence type="ECO:0000256" key="7">
    <source>
        <dbReference type="ARBA" id="ARBA00023029"/>
    </source>
</evidence>
<dbReference type="Gene3D" id="3.30.565.10">
    <property type="entry name" value="Histidine kinase-like ATPase, C-terminal domain"/>
    <property type="match status" value="1"/>
</dbReference>
<gene>
    <name evidence="10 12" type="primary">gyrB</name>
    <name evidence="12" type="ORF">D6D54_01280</name>
</gene>
<evidence type="ECO:0000256" key="8">
    <source>
        <dbReference type="ARBA" id="ARBA00023125"/>
    </source>
</evidence>
<dbReference type="PROSITE" id="PS50880">
    <property type="entry name" value="TOPRIM"/>
    <property type="match status" value="1"/>
</dbReference>
<dbReference type="InterPro" id="IPR036890">
    <property type="entry name" value="HATPase_C_sf"/>
</dbReference>
<dbReference type="Pfam" id="PF00986">
    <property type="entry name" value="DNA_gyraseB_C"/>
    <property type="match status" value="1"/>
</dbReference>
<dbReference type="InterPro" id="IPR000565">
    <property type="entry name" value="Topo_IIA_B"/>
</dbReference>
<protein>
    <recommendedName>
        <fullName evidence="10">DNA gyrase subunit B</fullName>
        <ecNumber evidence="10">5.6.2.2</ecNumber>
    </recommendedName>
</protein>
<keyword evidence="8" id="KW-0238">DNA-binding</keyword>
<comment type="function">
    <text evidence="10">A type II topoisomerase that negatively supercoils closed circular double-stranded (ds) DNA in an ATP-dependent manner to modulate DNA topology and maintain chromosomes in an underwound state. Negative supercoiling favors strand separation, and DNA replication, transcription, recombination and repair, all of which involve strand separation. Also able to catalyze the interconversion of other topological isomers of dsDNA rings, including catenanes and knotted rings. Type II topoisomerases break and join 2 DNA strands simultaneously in an ATP-dependent manner.</text>
</comment>
<keyword evidence="10" id="KW-0963">Cytoplasm</keyword>
<feature type="binding site" evidence="10">
    <location>
        <position position="501"/>
    </location>
    <ligand>
        <name>Mg(2+)</name>
        <dbReference type="ChEBI" id="CHEBI:18420"/>
        <label>2</label>
    </ligand>
</feature>
<dbReference type="RefSeq" id="WP_127092457.1">
    <property type="nucleotide sequence ID" value="NZ_RAHC01000001.1"/>
</dbReference>
<dbReference type="EMBL" id="RAHC01000001">
    <property type="protein sequence ID" value="RUP78132.1"/>
    <property type="molecule type" value="Genomic_DNA"/>
</dbReference>
<dbReference type="FunFam" id="3.30.565.10:FF:000002">
    <property type="entry name" value="DNA gyrase subunit B"/>
    <property type="match status" value="1"/>
</dbReference>
<dbReference type="InterPro" id="IPR013506">
    <property type="entry name" value="Topo_IIA_bsu_dom2"/>
</dbReference>
<dbReference type="PRINTS" id="PR01159">
    <property type="entry name" value="DNAGYRASEB"/>
</dbReference>
<dbReference type="GO" id="GO:0006261">
    <property type="term" value="P:DNA-templated DNA replication"/>
    <property type="evidence" value="ECO:0007669"/>
    <property type="project" value="UniProtKB-UniRule"/>
</dbReference>
<dbReference type="InterPro" id="IPR013759">
    <property type="entry name" value="Topo_IIA_B_C"/>
</dbReference>
<evidence type="ECO:0000256" key="6">
    <source>
        <dbReference type="ARBA" id="ARBA00022842"/>
    </source>
</evidence>
<keyword evidence="6 10" id="KW-0460">Magnesium</keyword>
<dbReference type="GO" id="GO:0046872">
    <property type="term" value="F:metal ion binding"/>
    <property type="evidence" value="ECO:0007669"/>
    <property type="project" value="UniProtKB-KW"/>
</dbReference>
<evidence type="ECO:0000256" key="4">
    <source>
        <dbReference type="ARBA" id="ARBA00022741"/>
    </source>
</evidence>
<dbReference type="FunFam" id="3.40.50.670:FF:000002">
    <property type="entry name" value="DNA gyrase subunit B"/>
    <property type="match status" value="1"/>
</dbReference>
<evidence type="ECO:0000313" key="12">
    <source>
        <dbReference type="EMBL" id="RUP78132.1"/>
    </source>
</evidence>
<dbReference type="GO" id="GO:0034335">
    <property type="term" value="F:DNA negative supercoiling activity"/>
    <property type="evidence" value="ECO:0007669"/>
    <property type="project" value="UniProtKB-ARBA"/>
</dbReference>
<evidence type="ECO:0000256" key="2">
    <source>
        <dbReference type="ARBA" id="ARBA00010708"/>
    </source>
</evidence>
<keyword evidence="3 10" id="KW-0479">Metal-binding</keyword>
<dbReference type="Gene3D" id="3.40.50.670">
    <property type="match status" value="1"/>
</dbReference>
<dbReference type="Pfam" id="PF01751">
    <property type="entry name" value="Toprim"/>
    <property type="match status" value="1"/>
</dbReference>
<dbReference type="InterPro" id="IPR002288">
    <property type="entry name" value="DNA_gyrase_B_C"/>
</dbReference>
<dbReference type="GO" id="GO:0003677">
    <property type="term" value="F:DNA binding"/>
    <property type="evidence" value="ECO:0007669"/>
    <property type="project" value="UniProtKB-KW"/>
</dbReference>
<dbReference type="Gene3D" id="3.30.230.10">
    <property type="match status" value="1"/>
</dbReference>
<evidence type="ECO:0000256" key="3">
    <source>
        <dbReference type="ARBA" id="ARBA00022723"/>
    </source>
</evidence>
<dbReference type="InterPro" id="IPR006171">
    <property type="entry name" value="TOPRIM_dom"/>
</dbReference>
<dbReference type="GO" id="GO:0005524">
    <property type="term" value="F:ATP binding"/>
    <property type="evidence" value="ECO:0007669"/>
    <property type="project" value="UniProtKB-UniRule"/>
</dbReference>
<dbReference type="GO" id="GO:0006265">
    <property type="term" value="P:DNA topological change"/>
    <property type="evidence" value="ECO:0007669"/>
    <property type="project" value="UniProtKB-UniRule"/>
</dbReference>
<dbReference type="EC" id="5.6.2.2" evidence="10"/>
<accession>A0A3S0UNL1</accession>
<dbReference type="GO" id="GO:0005694">
    <property type="term" value="C:chromosome"/>
    <property type="evidence" value="ECO:0007669"/>
    <property type="project" value="InterPro"/>
</dbReference>
<dbReference type="SUPFAM" id="SSF56719">
    <property type="entry name" value="Type II DNA topoisomerase"/>
    <property type="match status" value="1"/>
</dbReference>
<name>A0A3S0UNL1_9MOLU</name>
<evidence type="ECO:0000259" key="11">
    <source>
        <dbReference type="PROSITE" id="PS50880"/>
    </source>
</evidence>
<comment type="miscellaneous">
    <text evidence="10">Few gyrases are as efficient as E.coli at forming negative supercoils. Not all organisms have 2 type II topoisomerases; in organisms with a single type II topoisomerase this enzyme also has to decatenate newly replicated chromosomes.</text>
</comment>
<comment type="subcellular location">
    <subcellularLocation>
        <location evidence="10">Cytoplasm</location>
    </subcellularLocation>
</comment>
<dbReference type="InterPro" id="IPR018522">
    <property type="entry name" value="TopoIIA_CS"/>
</dbReference>
<dbReference type="InterPro" id="IPR001241">
    <property type="entry name" value="Topo_IIA"/>
</dbReference>
<feature type="site" description="Interaction with DNA" evidence="10">
    <location>
        <position position="453"/>
    </location>
</feature>
<dbReference type="PANTHER" id="PTHR45866:SF1">
    <property type="entry name" value="DNA GYRASE SUBUNIT B, MITOCHONDRIAL"/>
    <property type="match status" value="1"/>
</dbReference>
<dbReference type="SMART" id="SM00433">
    <property type="entry name" value="TOP2c"/>
    <property type="match status" value="1"/>
</dbReference>
<comment type="catalytic activity">
    <reaction evidence="1 10">
        <text>ATP-dependent breakage, passage and rejoining of double-stranded DNA.</text>
        <dbReference type="EC" id="5.6.2.2"/>
    </reaction>
</comment>
<feature type="binding site" evidence="10">
    <location>
        <position position="503"/>
    </location>
    <ligand>
        <name>Mg(2+)</name>
        <dbReference type="ChEBI" id="CHEBI:18420"/>
        <label>2</label>
    </ligand>
</feature>
<dbReference type="Pfam" id="PF00204">
    <property type="entry name" value="DNA_gyraseB"/>
    <property type="match status" value="1"/>
</dbReference>
<dbReference type="InterPro" id="IPR020568">
    <property type="entry name" value="Ribosomal_Su5_D2-typ_SF"/>
</dbReference>